<proteinExistence type="inferred from homology"/>
<evidence type="ECO:0000313" key="3">
    <source>
        <dbReference type="Proteomes" id="UP000178912"/>
    </source>
</evidence>
<gene>
    <name evidence="2" type="ORF">RAG0_04512</name>
</gene>
<accession>A0A1E1K9G8</accession>
<comment type="similarity">
    <text evidence="1">Belongs to the MDM20/NAA25 family.</text>
</comment>
<evidence type="ECO:0000256" key="1">
    <source>
        <dbReference type="ARBA" id="ARBA00006298"/>
    </source>
</evidence>
<evidence type="ECO:0000313" key="2">
    <source>
        <dbReference type="EMBL" id="CZS94560.1"/>
    </source>
</evidence>
<dbReference type="OrthoDB" id="1874341at2759"/>
<dbReference type="PANTHER" id="PTHR22767:SF3">
    <property type="entry name" value="N-ALPHA-ACETYLTRANSFERASE 25, NATB AUXILIARY SUBUNIT"/>
    <property type="match status" value="1"/>
</dbReference>
<organism evidence="2 3">
    <name type="scientific">Rhynchosporium agropyri</name>
    <dbReference type="NCBI Taxonomy" id="914238"/>
    <lineage>
        <taxon>Eukaryota</taxon>
        <taxon>Fungi</taxon>
        <taxon>Dikarya</taxon>
        <taxon>Ascomycota</taxon>
        <taxon>Pezizomycotina</taxon>
        <taxon>Leotiomycetes</taxon>
        <taxon>Helotiales</taxon>
        <taxon>Ploettnerulaceae</taxon>
        <taxon>Rhynchosporium</taxon>
    </lineage>
</organism>
<dbReference type="AlphaFoldDB" id="A0A1E1K9G8"/>
<dbReference type="EMBL" id="FJUX01000019">
    <property type="protein sequence ID" value="CZS94560.1"/>
    <property type="molecule type" value="Genomic_DNA"/>
</dbReference>
<dbReference type="GO" id="GO:0031416">
    <property type="term" value="C:NatB complex"/>
    <property type="evidence" value="ECO:0007669"/>
    <property type="project" value="TreeGrafter"/>
</dbReference>
<keyword evidence="3" id="KW-1185">Reference proteome</keyword>
<sequence length="1004" mass="113647">MDQLQDRADAQIWNAIEGKNLKQALKLVDKRLTKKHTSYHEALKIYIRALSPQSTEKSAVLVYLEELAEKKTALSELVVAELYDDALSEVLPETQEHWARIIGELRWQCVKAAPKNEDTGLKCFQACLARNDLDHARQASQPNIANSLEKAFPKNHAYIFWNISTMFLFSMSPNCPEIQKKIWGGLALGQIGKLAIATKQATDQKQLPIRSIQSPQELLLLHRVTKAYGKVEHSLEYLQDPLLGPDSAAAKGEWELWRMKLDSLQKAKEWDTVFETTESLLLRARTLNESSQYAEARLSDWIVWTAFIRSATEQNKPELLNRVRAEVEAHLDPTCKIDKSWKRNASLALVKLAFERSGSTSIFSKDETLPYRVTVIITYLNQYANASTAYNDLRPFVGQLSQDERKQLQDILDKKVDAQSLSTISHITEAINHSKLQYLLRCSLPEYERRQSPAKRSAQDEFKCVSCSKPCGITCKYCLTRTAEKSIKFYRLAASDDKLVADLPSTDRHPADDFAVLAAMCLIKLALAEASHTNEPLKSSKTSYLLQAVVLLEVASVPSQSNFQISLMLIRLYRYLGCGSLAMRAFERLGTKQVQLDTLSYVLFDRISTFHPHHFAQLPNGSDKTRKPIEQMQKQRKMYHWAKEHAIKNIWLSFKHSSYNSVFEIREVQDNLFRSLARVMSFVESTRIARLVEPKRPLSEVLQEFDILAPNAELSEDSFVDTNDYETFPNYESSTGPRFEELSRVESSPTETRYRQNLIAQKILLIIDPTTPTGGEALTLQQWLSQYLNSQKHSPLPQSSNSRSFVPTEPEILAQATYNSIARIIHHACSPELRTEPDLKDKVAGYTQDLVASLEKHVAVIESMEGLVPAFADKLHALYTAHEVGSAVANFAGYLARRGTDVFKQYRQEEYFPREKIVQLGEKLLDGVAKQGMEVKRGMDEGGWIDKVLEHVLPEESDGVGDRIVGVLRELLDEGFMEQWAGEVADSWNDSTTGLGLLKGPAKA</sequence>
<dbReference type="Pfam" id="PF09797">
    <property type="entry name" value="NatB_MDM20"/>
    <property type="match status" value="1"/>
</dbReference>
<dbReference type="PANTHER" id="PTHR22767">
    <property type="entry name" value="N-TERMINAL ACETYLTRANSFERASE-RELATED"/>
    <property type="match status" value="1"/>
</dbReference>
<dbReference type="InterPro" id="IPR019183">
    <property type="entry name" value="NAA25_NatB_aux_su"/>
</dbReference>
<dbReference type="Proteomes" id="UP000178912">
    <property type="component" value="Unassembled WGS sequence"/>
</dbReference>
<reference evidence="3" key="1">
    <citation type="submission" date="2016-03" db="EMBL/GenBank/DDBJ databases">
        <authorList>
            <person name="Guldener U."/>
        </authorList>
    </citation>
    <scope>NUCLEOTIDE SEQUENCE [LARGE SCALE GENOMIC DNA]</scope>
    <source>
        <strain evidence="3">04CH-RAC-A.6.1</strain>
    </source>
</reference>
<protein>
    <submittedName>
        <fullName evidence="2">Uncharacterized protein</fullName>
    </submittedName>
</protein>
<name>A0A1E1K9G8_9HELO</name>